<evidence type="ECO:0000256" key="2">
    <source>
        <dbReference type="HAMAP-Rule" id="MF_00984"/>
    </source>
</evidence>
<dbReference type="CDD" id="cd04496">
    <property type="entry name" value="SSB_OBF"/>
    <property type="match status" value="1"/>
</dbReference>
<dbReference type="GO" id="GO:0006260">
    <property type="term" value="P:DNA replication"/>
    <property type="evidence" value="ECO:0007669"/>
    <property type="project" value="InterPro"/>
</dbReference>
<feature type="region of interest" description="Disordered" evidence="4">
    <location>
        <begin position="120"/>
        <end position="158"/>
    </location>
</feature>
<comment type="caution">
    <text evidence="2">Lacks conserved residue(s) required for the propagation of feature annotation.</text>
</comment>
<name>A0AAU2H5E1_9ACTN</name>
<dbReference type="NCBIfam" id="TIGR00621">
    <property type="entry name" value="ssb"/>
    <property type="match status" value="1"/>
</dbReference>
<dbReference type="SUPFAM" id="SSF50249">
    <property type="entry name" value="Nucleic acid-binding proteins"/>
    <property type="match status" value="1"/>
</dbReference>
<accession>A0AAU2H5E1</accession>
<feature type="compositionally biased region" description="Low complexity" evidence="4">
    <location>
        <begin position="122"/>
        <end position="145"/>
    </location>
</feature>
<proteinExistence type="inferred from homology"/>
<feature type="compositionally biased region" description="Polar residues" evidence="4">
    <location>
        <begin position="148"/>
        <end position="158"/>
    </location>
</feature>
<dbReference type="Pfam" id="PF00436">
    <property type="entry name" value="SSB"/>
    <property type="match status" value="1"/>
</dbReference>
<comment type="subunit">
    <text evidence="2">Homotetramer.</text>
</comment>
<evidence type="ECO:0000256" key="1">
    <source>
        <dbReference type="ARBA" id="ARBA00023125"/>
    </source>
</evidence>
<dbReference type="InterPro" id="IPR012340">
    <property type="entry name" value="NA-bd_OB-fold"/>
</dbReference>
<dbReference type="AlphaFoldDB" id="A0AAU2H5E1"/>
<dbReference type="HAMAP" id="MF_00984">
    <property type="entry name" value="SSB"/>
    <property type="match status" value="1"/>
</dbReference>
<dbReference type="GO" id="GO:0009295">
    <property type="term" value="C:nucleoid"/>
    <property type="evidence" value="ECO:0007669"/>
    <property type="project" value="TreeGrafter"/>
</dbReference>
<dbReference type="EMBL" id="CP108253">
    <property type="protein sequence ID" value="WTU42664.1"/>
    <property type="molecule type" value="Genomic_DNA"/>
</dbReference>
<reference evidence="5" key="1">
    <citation type="submission" date="2022-10" db="EMBL/GenBank/DDBJ databases">
        <title>The complete genomes of actinobacterial strains from the NBC collection.</title>
        <authorList>
            <person name="Joergensen T.S."/>
            <person name="Alvarez Arevalo M."/>
            <person name="Sterndorff E.B."/>
            <person name="Faurdal D."/>
            <person name="Vuksanovic O."/>
            <person name="Mourched A.-S."/>
            <person name="Charusanti P."/>
            <person name="Shaw S."/>
            <person name="Blin K."/>
            <person name="Weber T."/>
        </authorList>
    </citation>
    <scope>NUCLEOTIDE SEQUENCE</scope>
    <source>
        <strain evidence="5">NBC_00060</strain>
    </source>
</reference>
<evidence type="ECO:0000313" key="5">
    <source>
        <dbReference type="EMBL" id="WTU42664.1"/>
    </source>
</evidence>
<keyword evidence="1 2" id="KW-0238">DNA-binding</keyword>
<dbReference type="GO" id="GO:0003697">
    <property type="term" value="F:single-stranded DNA binding"/>
    <property type="evidence" value="ECO:0007669"/>
    <property type="project" value="UniProtKB-UniRule"/>
</dbReference>
<dbReference type="NCBIfam" id="NF005851">
    <property type="entry name" value="PRK07772.1"/>
    <property type="match status" value="1"/>
</dbReference>
<dbReference type="Gene3D" id="2.40.50.140">
    <property type="entry name" value="Nucleic acid-binding proteins"/>
    <property type="match status" value="1"/>
</dbReference>
<dbReference type="PIRSF" id="PIRSF002070">
    <property type="entry name" value="SSB"/>
    <property type="match status" value="1"/>
</dbReference>
<sequence length="158" mass="17316">MSGETTLTMTGNVVNDPELRFTPSGAAVANFRMAATPRKFNRQTNEFEDGEPLFLGVAVWRQQAEHVAESVQRGMRVVVVGRLTQRQYDANDGTKRSSYEIQADEVAPSLLRATAIVTKAAGSTQSTPQQRQQPQAYGYGQQPAADQWATQQGAEPPF</sequence>
<evidence type="ECO:0000256" key="4">
    <source>
        <dbReference type="SAM" id="MobiDB-lite"/>
    </source>
</evidence>
<dbReference type="PANTHER" id="PTHR10302:SF27">
    <property type="entry name" value="SINGLE-STRANDED DNA-BINDING PROTEIN"/>
    <property type="match status" value="1"/>
</dbReference>
<organism evidence="5">
    <name type="scientific">Streptomyces sp. NBC_00060</name>
    <dbReference type="NCBI Taxonomy" id="2975636"/>
    <lineage>
        <taxon>Bacteria</taxon>
        <taxon>Bacillati</taxon>
        <taxon>Actinomycetota</taxon>
        <taxon>Actinomycetes</taxon>
        <taxon>Kitasatosporales</taxon>
        <taxon>Streptomycetaceae</taxon>
        <taxon>Streptomyces</taxon>
    </lineage>
</organism>
<gene>
    <name evidence="5" type="ORF">OHV25_25345</name>
</gene>
<protein>
    <recommendedName>
        <fullName evidence="2 3">Single-stranded DNA-binding protein</fullName>
        <shortName evidence="2">SSB</shortName>
    </recommendedName>
</protein>
<dbReference type="InterPro" id="IPR000424">
    <property type="entry name" value="Primosome_PriB/ssb"/>
</dbReference>
<dbReference type="InterPro" id="IPR011344">
    <property type="entry name" value="ssDNA-bd"/>
</dbReference>
<dbReference type="PROSITE" id="PS50935">
    <property type="entry name" value="SSB"/>
    <property type="match status" value="1"/>
</dbReference>
<dbReference type="PANTHER" id="PTHR10302">
    <property type="entry name" value="SINGLE-STRANDED DNA-BINDING PROTEIN"/>
    <property type="match status" value="1"/>
</dbReference>
<evidence type="ECO:0000256" key="3">
    <source>
        <dbReference type="PIRNR" id="PIRNR002070"/>
    </source>
</evidence>